<dbReference type="KEGG" id="hyf:DTO96_101259"/>
<gene>
    <name evidence="4 5" type="primary">cyaY</name>
    <name evidence="5" type="ORF">DTO96_101259</name>
</gene>
<keyword evidence="3 4" id="KW-0408">Iron</keyword>
<dbReference type="PROSITE" id="PS50810">
    <property type="entry name" value="FRATAXIN_2"/>
    <property type="match status" value="1"/>
</dbReference>
<evidence type="ECO:0000256" key="2">
    <source>
        <dbReference type="ARBA" id="ARBA00022723"/>
    </source>
</evidence>
<dbReference type="Gene3D" id="3.30.920.10">
    <property type="entry name" value="Frataxin/CyaY"/>
    <property type="match status" value="1"/>
</dbReference>
<comment type="function">
    <text evidence="4">Involved in iron-sulfur (Fe-S) cluster assembly. May act as a regulator of Fe-S biogenesis.</text>
</comment>
<dbReference type="SUPFAM" id="SSF55387">
    <property type="entry name" value="Frataxin/Nqo15-like"/>
    <property type="match status" value="1"/>
</dbReference>
<evidence type="ECO:0000256" key="1">
    <source>
        <dbReference type="ARBA" id="ARBA00008183"/>
    </source>
</evidence>
<dbReference type="Proteomes" id="UP000252182">
    <property type="component" value="Chromosome"/>
</dbReference>
<dbReference type="AlphaFoldDB" id="A0A345DAZ0"/>
<evidence type="ECO:0000313" key="5">
    <source>
        <dbReference type="EMBL" id="AXF85528.1"/>
    </source>
</evidence>
<protein>
    <recommendedName>
        <fullName evidence="4">Iron-sulfur cluster assembly protein CyaY</fullName>
    </recommendedName>
</protein>
<keyword evidence="2 4" id="KW-0479">Metal-binding</keyword>
<name>A0A345DAZ0_9BURK</name>
<dbReference type="InterPro" id="IPR036524">
    <property type="entry name" value="Frataxin/CyaY_sf"/>
</dbReference>
<dbReference type="RefSeq" id="WP_114562716.1">
    <property type="nucleotide sequence ID" value="NZ_CP031124.1"/>
</dbReference>
<dbReference type="GO" id="GO:0008199">
    <property type="term" value="F:ferric iron binding"/>
    <property type="evidence" value="ECO:0007669"/>
    <property type="project" value="InterPro"/>
</dbReference>
<dbReference type="HAMAP" id="MF_00142">
    <property type="entry name" value="CyaY"/>
    <property type="match status" value="1"/>
</dbReference>
<dbReference type="InterPro" id="IPR047584">
    <property type="entry name" value="CyaY"/>
</dbReference>
<evidence type="ECO:0000256" key="4">
    <source>
        <dbReference type="HAMAP-Rule" id="MF_00142"/>
    </source>
</evidence>
<dbReference type="NCBIfam" id="TIGR03421">
    <property type="entry name" value="FeS_CyaY"/>
    <property type="match status" value="1"/>
</dbReference>
<dbReference type="OrthoDB" id="285675at2"/>
<dbReference type="InterPro" id="IPR002908">
    <property type="entry name" value="Frataxin/CyaY"/>
</dbReference>
<dbReference type="GO" id="GO:0005737">
    <property type="term" value="C:cytoplasm"/>
    <property type="evidence" value="ECO:0007669"/>
    <property type="project" value="UniProtKB-ARBA"/>
</dbReference>
<comment type="similarity">
    <text evidence="1 4">Belongs to the frataxin family.</text>
</comment>
<dbReference type="EMBL" id="CP031124">
    <property type="protein sequence ID" value="AXF85528.1"/>
    <property type="molecule type" value="Genomic_DNA"/>
</dbReference>
<sequence>MTETEFLQQVKVLFDAIGEHIEAKEADLDVLAHGAVLEIENDDGQKVIVNQQASMNEVWLASREGGYHFKFADGTWVNTRDGADFWVYLERALALLTA</sequence>
<evidence type="ECO:0000313" key="6">
    <source>
        <dbReference type="Proteomes" id="UP000252182"/>
    </source>
</evidence>
<organism evidence="5 6">
    <name type="scientific">Ephemeroptericola cinctiostellae</name>
    <dbReference type="NCBI Taxonomy" id="2268024"/>
    <lineage>
        <taxon>Bacteria</taxon>
        <taxon>Pseudomonadati</taxon>
        <taxon>Pseudomonadota</taxon>
        <taxon>Betaproteobacteria</taxon>
        <taxon>Burkholderiales</taxon>
        <taxon>Burkholderiaceae</taxon>
        <taxon>Ephemeroptericola</taxon>
    </lineage>
</organism>
<dbReference type="GO" id="GO:0016226">
    <property type="term" value="P:iron-sulfur cluster assembly"/>
    <property type="evidence" value="ECO:0007669"/>
    <property type="project" value="UniProtKB-UniRule"/>
</dbReference>
<dbReference type="SMART" id="SM01219">
    <property type="entry name" value="Frataxin_Cyay"/>
    <property type="match status" value="1"/>
</dbReference>
<evidence type="ECO:0000256" key="3">
    <source>
        <dbReference type="ARBA" id="ARBA00023004"/>
    </source>
</evidence>
<accession>A0A345DAZ0</accession>
<dbReference type="Pfam" id="PF01491">
    <property type="entry name" value="Frataxin_Cyay"/>
    <property type="match status" value="1"/>
</dbReference>
<proteinExistence type="inferred from homology"/>
<keyword evidence="6" id="KW-1185">Reference proteome</keyword>
<reference evidence="6" key="1">
    <citation type="submission" date="2018-07" db="EMBL/GenBank/DDBJ databases">
        <authorList>
            <person name="Kim H."/>
        </authorList>
    </citation>
    <scope>NUCLEOTIDE SEQUENCE [LARGE SCALE GENOMIC DNA]</scope>
    <source>
        <strain evidence="6">F02</strain>
    </source>
</reference>